<evidence type="ECO:0000313" key="4">
    <source>
        <dbReference type="Proteomes" id="UP000677082"/>
    </source>
</evidence>
<evidence type="ECO:0000313" key="3">
    <source>
        <dbReference type="EMBL" id="GIM93900.1"/>
    </source>
</evidence>
<dbReference type="EMBL" id="BOQN01000072">
    <property type="protein sequence ID" value="GIM93900.1"/>
    <property type="molecule type" value="Genomic_DNA"/>
</dbReference>
<dbReference type="Proteomes" id="UP000677082">
    <property type="component" value="Unassembled WGS sequence"/>
</dbReference>
<keyword evidence="2" id="KW-0472">Membrane</keyword>
<organism evidence="3 4">
    <name type="scientific">Paractinoplanes toevensis</name>
    <dbReference type="NCBI Taxonomy" id="571911"/>
    <lineage>
        <taxon>Bacteria</taxon>
        <taxon>Bacillati</taxon>
        <taxon>Actinomycetota</taxon>
        <taxon>Actinomycetes</taxon>
        <taxon>Micromonosporales</taxon>
        <taxon>Micromonosporaceae</taxon>
        <taxon>Paractinoplanes</taxon>
    </lineage>
</organism>
<keyword evidence="2" id="KW-1133">Transmembrane helix</keyword>
<proteinExistence type="predicted"/>
<name>A0A919TE64_9ACTN</name>
<sequence>MTLPLRVNVAPERADASPGDNLQFDVTVRNASDIVEHYGVELLGLPDGATVRTEPEVAKLRPAESGTLIVKVNLPVQPPAPAGTYVVGALVRSKYRHDVSRCVEVPIELASVEQITLRTTPEVVTGGRTGQYTLEIANGGNAPVRLYLTATDPERRVSATFQPAWLDLPPGSNGRALLNVSAPLPWNKEKQRQLTLAATPDLPNATPVTGTATFVQQPRIASKFAKVAGIAAGVIVLAAAIAVPALLNRAKDKPDPAAVNQTAAAPTAAATTAAQQQQSAAPPAASAAAPSQVPPPVEASSAAATSAAATTGAPAGGGEREIDLTTPPPGVVGSDVFRNQGFLVSGDPKAVAVAGCENARSAAVVEEPTGKFLTSSSPDDPARCHEVPLLIDFLSDGPPVGAVKVTPLTPNTLIMEVTFRDFQRADSTTLSVSGEDAAAHGGVDQVLIRSSVGPVAITKLKIGPLS</sequence>
<keyword evidence="4" id="KW-1185">Reference proteome</keyword>
<evidence type="ECO:0000256" key="2">
    <source>
        <dbReference type="SAM" id="Phobius"/>
    </source>
</evidence>
<feature type="region of interest" description="Disordered" evidence="1">
    <location>
        <begin position="257"/>
        <end position="328"/>
    </location>
</feature>
<dbReference type="RefSeq" id="WP_213009702.1">
    <property type="nucleotide sequence ID" value="NZ_BOQN01000072.1"/>
</dbReference>
<evidence type="ECO:0008006" key="5">
    <source>
        <dbReference type="Google" id="ProtNLM"/>
    </source>
</evidence>
<feature type="compositionally biased region" description="Low complexity" evidence="1">
    <location>
        <begin position="298"/>
        <end position="313"/>
    </location>
</feature>
<dbReference type="AlphaFoldDB" id="A0A919TE64"/>
<keyword evidence="2" id="KW-0812">Transmembrane</keyword>
<evidence type="ECO:0000256" key="1">
    <source>
        <dbReference type="SAM" id="MobiDB-lite"/>
    </source>
</evidence>
<reference evidence="3 4" key="1">
    <citation type="submission" date="2021-03" db="EMBL/GenBank/DDBJ databases">
        <title>Whole genome shotgun sequence of Actinoplanes toevensis NBRC 105298.</title>
        <authorList>
            <person name="Komaki H."/>
            <person name="Tamura T."/>
        </authorList>
    </citation>
    <scope>NUCLEOTIDE SEQUENCE [LARGE SCALE GENOMIC DNA]</scope>
    <source>
        <strain evidence="3 4">NBRC 105298</strain>
    </source>
</reference>
<accession>A0A919TE64</accession>
<feature type="transmembrane region" description="Helical" evidence="2">
    <location>
        <begin position="227"/>
        <end position="247"/>
    </location>
</feature>
<comment type="caution">
    <text evidence="3">The sequence shown here is derived from an EMBL/GenBank/DDBJ whole genome shotgun (WGS) entry which is preliminary data.</text>
</comment>
<gene>
    <name evidence="3" type="ORF">Ato02nite_056930</name>
</gene>
<protein>
    <recommendedName>
        <fullName evidence="5">Alpha-galactosidase NEW3 domain-containing protein</fullName>
    </recommendedName>
</protein>
<feature type="compositionally biased region" description="Low complexity" evidence="1">
    <location>
        <begin position="257"/>
        <end position="291"/>
    </location>
</feature>